<dbReference type="eggNOG" id="COG0385">
    <property type="taxonomic scope" value="Bacteria"/>
</dbReference>
<dbReference type="Proteomes" id="UP000005438">
    <property type="component" value="Chromosome"/>
</dbReference>
<organism evidence="6 7">
    <name type="scientific">Niastella koreensis (strain DSM 17620 / KACC 11465 / NBRC 106392 / GR20-10)</name>
    <dbReference type="NCBI Taxonomy" id="700598"/>
    <lineage>
        <taxon>Bacteria</taxon>
        <taxon>Pseudomonadati</taxon>
        <taxon>Bacteroidota</taxon>
        <taxon>Chitinophagia</taxon>
        <taxon>Chitinophagales</taxon>
        <taxon>Chitinophagaceae</taxon>
        <taxon>Niastella</taxon>
    </lineage>
</organism>
<evidence type="ECO:0000256" key="5">
    <source>
        <dbReference type="SAM" id="Phobius"/>
    </source>
</evidence>
<dbReference type="PANTHER" id="PTHR10361:SF28">
    <property type="entry name" value="P3 PROTEIN-RELATED"/>
    <property type="match status" value="1"/>
</dbReference>
<evidence type="ECO:0000256" key="1">
    <source>
        <dbReference type="ARBA" id="ARBA00004141"/>
    </source>
</evidence>
<dbReference type="Pfam" id="PF01758">
    <property type="entry name" value="SBF"/>
    <property type="match status" value="1"/>
</dbReference>
<keyword evidence="4 5" id="KW-0472">Membrane</keyword>
<dbReference type="STRING" id="700598.Niako_7243"/>
<keyword evidence="2 5" id="KW-0812">Transmembrane</keyword>
<evidence type="ECO:0000313" key="6">
    <source>
        <dbReference type="EMBL" id="AEW03459.1"/>
    </source>
</evidence>
<feature type="transmembrane region" description="Helical" evidence="5">
    <location>
        <begin position="224"/>
        <end position="245"/>
    </location>
</feature>
<dbReference type="PATRIC" id="fig|700598.3.peg.7414"/>
<comment type="subcellular location">
    <subcellularLocation>
        <location evidence="1">Membrane</location>
        <topology evidence="1">Multi-pass membrane protein</topology>
    </subcellularLocation>
</comment>
<feature type="transmembrane region" description="Helical" evidence="5">
    <location>
        <begin position="109"/>
        <end position="126"/>
    </location>
</feature>
<dbReference type="KEGG" id="nko:Niako_7243"/>
<feature type="transmembrane region" description="Helical" evidence="5">
    <location>
        <begin position="295"/>
        <end position="313"/>
    </location>
</feature>
<evidence type="ECO:0000313" key="7">
    <source>
        <dbReference type="Proteomes" id="UP000005438"/>
    </source>
</evidence>
<evidence type="ECO:0000256" key="3">
    <source>
        <dbReference type="ARBA" id="ARBA00022989"/>
    </source>
</evidence>
<gene>
    <name evidence="6" type="ordered locus">Niako_7243</name>
</gene>
<feature type="transmembrane region" description="Helical" evidence="5">
    <location>
        <begin position="59"/>
        <end position="77"/>
    </location>
</feature>
<dbReference type="GO" id="GO:0016020">
    <property type="term" value="C:membrane"/>
    <property type="evidence" value="ECO:0007669"/>
    <property type="project" value="UniProtKB-SubCell"/>
</dbReference>
<dbReference type="InterPro" id="IPR002657">
    <property type="entry name" value="BilAc:Na_symport/Acr3"/>
</dbReference>
<feature type="transmembrane region" description="Helical" evidence="5">
    <location>
        <begin position="197"/>
        <end position="217"/>
    </location>
</feature>
<dbReference type="InterPro" id="IPR004710">
    <property type="entry name" value="Bilac:Na_transpt"/>
</dbReference>
<accession>G8TBF9</accession>
<proteinExistence type="predicted"/>
<reference evidence="6 7" key="1">
    <citation type="submission" date="2011-12" db="EMBL/GenBank/DDBJ databases">
        <title>The complete genome of Niastella koreensis GR20-10.</title>
        <authorList>
            <consortium name="US DOE Joint Genome Institute (JGI-PGF)"/>
            <person name="Lucas S."/>
            <person name="Han J."/>
            <person name="Lapidus A."/>
            <person name="Bruce D."/>
            <person name="Goodwin L."/>
            <person name="Pitluck S."/>
            <person name="Peters L."/>
            <person name="Kyrpides N."/>
            <person name="Mavromatis K."/>
            <person name="Ivanova N."/>
            <person name="Mikhailova N."/>
            <person name="Davenport K."/>
            <person name="Saunders E."/>
            <person name="Detter J.C."/>
            <person name="Tapia R."/>
            <person name="Han C."/>
            <person name="Land M."/>
            <person name="Hauser L."/>
            <person name="Markowitz V."/>
            <person name="Cheng J.-F."/>
            <person name="Hugenholtz P."/>
            <person name="Woyke T."/>
            <person name="Wu D."/>
            <person name="Tindall B."/>
            <person name="Pomrenke H."/>
            <person name="Brambilla E."/>
            <person name="Klenk H.-P."/>
            <person name="Eisen J.A."/>
        </authorList>
    </citation>
    <scope>NUCLEOTIDE SEQUENCE [LARGE SCALE GENOMIC DNA]</scope>
    <source>
        <strain evidence="7">DSM 17620 / KACC 11465 / NBRC 106392 / GR20-10</strain>
    </source>
</reference>
<dbReference type="PANTHER" id="PTHR10361">
    <property type="entry name" value="SODIUM-BILE ACID COTRANSPORTER"/>
    <property type="match status" value="1"/>
</dbReference>
<feature type="transmembrane region" description="Helical" evidence="5">
    <location>
        <begin position="265"/>
        <end position="283"/>
    </location>
</feature>
<dbReference type="InterPro" id="IPR038770">
    <property type="entry name" value="Na+/solute_symporter_sf"/>
</dbReference>
<dbReference type="HOGENOM" id="CLU_034788_1_1_10"/>
<dbReference type="AlphaFoldDB" id="G8TBF9"/>
<feature type="transmembrane region" description="Helical" evidence="5">
    <location>
        <begin position="168"/>
        <end position="191"/>
    </location>
</feature>
<dbReference type="Gene3D" id="1.20.1530.20">
    <property type="match status" value="1"/>
</dbReference>
<evidence type="ECO:0000256" key="2">
    <source>
        <dbReference type="ARBA" id="ARBA00022692"/>
    </source>
</evidence>
<protein>
    <submittedName>
        <fullName evidence="6">Bile acid:sodium symporter</fullName>
    </submittedName>
</protein>
<keyword evidence="3 5" id="KW-1133">Transmembrane helix</keyword>
<dbReference type="EMBL" id="CP003178">
    <property type="protein sequence ID" value="AEW03459.1"/>
    <property type="molecule type" value="Genomic_DNA"/>
</dbReference>
<feature type="transmembrane region" description="Helical" evidence="5">
    <location>
        <begin position="319"/>
        <end position="342"/>
    </location>
</feature>
<feature type="transmembrane region" description="Helical" evidence="5">
    <location>
        <begin position="83"/>
        <end position="102"/>
    </location>
</feature>
<evidence type="ECO:0000256" key="4">
    <source>
        <dbReference type="ARBA" id="ARBA00023136"/>
    </source>
</evidence>
<name>G8TBF9_NIAKG</name>
<sequence length="429" mass="46324">MEYRAPAALLPLALSVRRSAFSLLPSAFFHATNDFQKTSFTIENYLLTTHISVQTMTKIALPIAAICLIAFVVFSVIDSTAFAGPWLIAFFLSLSIGFRAYAVLKGFSFTLLIFAAVTTALYYPQYFSTWGGVKLASLFTPLLQIIMFGMGTEMGIKDFAGVIKMPKAVLIGLFGHFTFMPLAGYTLARLFNFPPEIAAGVVLIGSMPCGMASNVMSYLANANLALSVTLTAIATLLSPFLTPLWMKVLGGQFIKVDALAMMWEIIKIVVIPIGAGLLFNRFFKGKVSWLDKIMPLISMFGIAFIIVIIVAAGRNNLLVIGPALIVCALIHNTTGYLFGFWIGKLFGLPERDARTIAIEVGMQNGGLASGLAKAMGKAATLGLAPAVFGPLMNITGSMLASYWHRNPPVDKEKEQNTLSTEGLQVVQGE</sequence>